<dbReference type="InterPro" id="IPR000620">
    <property type="entry name" value="EamA_dom"/>
</dbReference>
<dbReference type="InterPro" id="IPR037185">
    <property type="entry name" value="EmrE-like"/>
</dbReference>
<feature type="domain" description="EamA" evidence="4">
    <location>
        <begin position="160"/>
        <end position="302"/>
    </location>
</feature>
<comment type="similarity">
    <text evidence="1">Belongs to the EamA transporter family.</text>
</comment>
<evidence type="ECO:0000313" key="5">
    <source>
        <dbReference type="EMBL" id="GHE17578.1"/>
    </source>
</evidence>
<evidence type="ECO:0000256" key="3">
    <source>
        <dbReference type="SAM" id="Phobius"/>
    </source>
</evidence>
<feature type="compositionally biased region" description="Pro residues" evidence="2">
    <location>
        <begin position="316"/>
        <end position="326"/>
    </location>
</feature>
<evidence type="ECO:0000313" key="6">
    <source>
        <dbReference type="Proteomes" id="UP000597341"/>
    </source>
</evidence>
<dbReference type="EMBL" id="BNAD01000005">
    <property type="protein sequence ID" value="GHE17578.1"/>
    <property type="molecule type" value="Genomic_DNA"/>
</dbReference>
<dbReference type="RefSeq" id="WP_229856396.1">
    <property type="nucleotide sequence ID" value="NZ_BNAD01000005.1"/>
</dbReference>
<keyword evidence="6" id="KW-1185">Reference proteome</keyword>
<feature type="transmembrane region" description="Helical" evidence="3">
    <location>
        <begin position="43"/>
        <end position="66"/>
    </location>
</feature>
<reference evidence="6" key="1">
    <citation type="journal article" date="2019" name="Int. J. Syst. Evol. Microbiol.">
        <title>The Global Catalogue of Microorganisms (GCM) 10K type strain sequencing project: providing services to taxonomists for standard genome sequencing and annotation.</title>
        <authorList>
            <consortium name="The Broad Institute Genomics Platform"/>
            <consortium name="The Broad Institute Genome Sequencing Center for Infectious Disease"/>
            <person name="Wu L."/>
            <person name="Ma J."/>
        </authorList>
    </citation>
    <scope>NUCLEOTIDE SEQUENCE [LARGE SCALE GENOMIC DNA]</scope>
    <source>
        <strain evidence="6">CGMCC 1.12791</strain>
    </source>
</reference>
<sequence length="342" mass="34319">MALTHDAGSSRTAAGLTLALASAASFGLSGALARGLLDTGWSAGAAVTVRVLIAAVVLVVPGALALRGRWHLLRDNAGLVTVYGIAAVAGAQLCYFYAVTYMQVSVALLLEYTAPVAVVVWLWLRHGHRPSGLTVLGGLLALGGLALVLDVVSGAELSTAGVLWALGAMVGAATYFVISADESNGLPGISLAAGGLVVGAVVLLVAGGTGLLPFDHSTDDAVYDGFTVPWWVAVVALGLVTAALAYVTGIAAGRRLGSRLASFVALGEVLAAVLWTWALLGELPRPVQLAGGLLVLAGVVVVKLGEGRAPLLVEPLPEPDPVPVPVPASEGGAESLSARPGA</sequence>
<evidence type="ECO:0000259" key="4">
    <source>
        <dbReference type="Pfam" id="PF00892"/>
    </source>
</evidence>
<evidence type="ECO:0000256" key="1">
    <source>
        <dbReference type="ARBA" id="ARBA00007362"/>
    </source>
</evidence>
<dbReference type="Pfam" id="PF00892">
    <property type="entry name" value="EamA"/>
    <property type="match status" value="2"/>
</dbReference>
<protein>
    <recommendedName>
        <fullName evidence="4">EamA domain-containing protein</fullName>
    </recommendedName>
</protein>
<feature type="transmembrane region" description="Helical" evidence="3">
    <location>
        <begin position="104"/>
        <end position="124"/>
    </location>
</feature>
<feature type="domain" description="EamA" evidence="4">
    <location>
        <begin position="15"/>
        <end position="149"/>
    </location>
</feature>
<feature type="transmembrane region" description="Helical" evidence="3">
    <location>
        <begin position="260"/>
        <end position="280"/>
    </location>
</feature>
<feature type="region of interest" description="Disordered" evidence="2">
    <location>
        <begin position="316"/>
        <end position="342"/>
    </location>
</feature>
<evidence type="ECO:0000256" key="2">
    <source>
        <dbReference type="SAM" id="MobiDB-lite"/>
    </source>
</evidence>
<dbReference type="SUPFAM" id="SSF103481">
    <property type="entry name" value="Multidrug resistance efflux transporter EmrE"/>
    <property type="match status" value="2"/>
</dbReference>
<feature type="transmembrane region" description="Helical" evidence="3">
    <location>
        <begin position="185"/>
        <end position="208"/>
    </location>
</feature>
<organism evidence="5 6">
    <name type="scientific">Nocardioides flavus</name>
    <name type="common">ex Wang et al. 2016</name>
    <dbReference type="NCBI Taxonomy" id="2058780"/>
    <lineage>
        <taxon>Bacteria</taxon>
        <taxon>Bacillati</taxon>
        <taxon>Actinomycetota</taxon>
        <taxon>Actinomycetes</taxon>
        <taxon>Propionibacteriales</taxon>
        <taxon>Nocardioidaceae</taxon>
        <taxon>Nocardioides</taxon>
    </lineage>
</organism>
<proteinExistence type="inferred from homology"/>
<name>A0ABQ3HIU1_9ACTN</name>
<keyword evidence="3" id="KW-0472">Membrane</keyword>
<dbReference type="Proteomes" id="UP000597341">
    <property type="component" value="Unassembled WGS sequence"/>
</dbReference>
<feature type="transmembrane region" description="Helical" evidence="3">
    <location>
        <begin position="228"/>
        <end position="248"/>
    </location>
</feature>
<feature type="transmembrane region" description="Helical" evidence="3">
    <location>
        <begin position="161"/>
        <end position="178"/>
    </location>
</feature>
<dbReference type="PANTHER" id="PTHR22911:SF79">
    <property type="entry name" value="MOBA-LIKE NTP TRANSFERASE DOMAIN-CONTAINING PROTEIN"/>
    <property type="match status" value="1"/>
</dbReference>
<feature type="transmembrane region" description="Helical" evidence="3">
    <location>
        <begin position="131"/>
        <end position="149"/>
    </location>
</feature>
<dbReference type="PANTHER" id="PTHR22911">
    <property type="entry name" value="ACYL-MALONYL CONDENSING ENZYME-RELATED"/>
    <property type="match status" value="1"/>
</dbReference>
<accession>A0ABQ3HIU1</accession>
<keyword evidence="3" id="KW-1133">Transmembrane helix</keyword>
<keyword evidence="3" id="KW-0812">Transmembrane</keyword>
<gene>
    <name evidence="5" type="ORF">GCM10011376_21880</name>
</gene>
<feature type="transmembrane region" description="Helical" evidence="3">
    <location>
        <begin position="78"/>
        <end position="98"/>
    </location>
</feature>
<comment type="caution">
    <text evidence="5">The sequence shown here is derived from an EMBL/GenBank/DDBJ whole genome shotgun (WGS) entry which is preliminary data.</text>
</comment>